<feature type="transmembrane region" description="Helical" evidence="6">
    <location>
        <begin position="427"/>
        <end position="445"/>
    </location>
</feature>
<feature type="transmembrane region" description="Helical" evidence="6">
    <location>
        <begin position="402"/>
        <end position="421"/>
    </location>
</feature>
<feature type="transmembrane region" description="Helical" evidence="6">
    <location>
        <begin position="21"/>
        <end position="41"/>
    </location>
</feature>
<evidence type="ECO:0000313" key="7">
    <source>
        <dbReference type="EMBL" id="OWY26370.1"/>
    </source>
</evidence>
<accession>A0A2D0B570</accession>
<dbReference type="Pfam" id="PF13520">
    <property type="entry name" value="AA_permease_2"/>
    <property type="match status" value="1"/>
</dbReference>
<dbReference type="RefSeq" id="WP_088752804.1">
    <property type="nucleotide sequence ID" value="NZ_CP193789.1"/>
</dbReference>
<feature type="transmembrane region" description="Helical" evidence="6">
    <location>
        <begin position="47"/>
        <end position="70"/>
    </location>
</feature>
<keyword evidence="2" id="KW-1003">Cell membrane</keyword>
<evidence type="ECO:0000313" key="8">
    <source>
        <dbReference type="Proteomes" id="UP000197596"/>
    </source>
</evidence>
<feature type="transmembrane region" description="Helical" evidence="6">
    <location>
        <begin position="130"/>
        <end position="150"/>
    </location>
</feature>
<keyword evidence="4 6" id="KW-1133">Transmembrane helix</keyword>
<evidence type="ECO:0000256" key="6">
    <source>
        <dbReference type="SAM" id="Phobius"/>
    </source>
</evidence>
<evidence type="ECO:0000256" key="1">
    <source>
        <dbReference type="ARBA" id="ARBA00004651"/>
    </source>
</evidence>
<organism evidence="7 8">
    <name type="scientific">Herbaspirillum robiniae</name>
    <dbReference type="NCBI Taxonomy" id="2014887"/>
    <lineage>
        <taxon>Bacteria</taxon>
        <taxon>Pseudomonadati</taxon>
        <taxon>Pseudomonadota</taxon>
        <taxon>Betaproteobacteria</taxon>
        <taxon>Burkholderiales</taxon>
        <taxon>Oxalobacteraceae</taxon>
        <taxon>Herbaspirillum</taxon>
    </lineage>
</organism>
<dbReference type="NCBIfam" id="TIGR00908">
    <property type="entry name" value="2A0305"/>
    <property type="match status" value="1"/>
</dbReference>
<feature type="transmembrane region" description="Helical" evidence="6">
    <location>
        <begin position="332"/>
        <end position="349"/>
    </location>
</feature>
<sequence>MDASSSGQGQALKPVLNTLQLWGIAVGLVISGEYFGWSYGWASAGTLGFTVTALFIAAMYATFIFSFTELTTSIPHAGGPFAYSKRAFGPVGGYLAGAATLIEFVFAPPAISLAIGAYLNVQFPAVDPKLAALGAYLVFMTLNIVGVQIAATFELCVTLLAIFELLVFMGVVSPGFSLANFTKGGWSGSDSFSLAAVPGMFAAIPFAIWFFLAIEGVAMAAEEAKDPKRSIPIAYITGILTLVVLAIGVMLFAGGAGDWTKLSNINDPLPQAMKLIVGDNSNWLHMLVWLGLFGLVASFHGIILGYSRQIFALAREGYLPAYFARVHPRFKTPHRAIIAGGVVGIAAIYSDELVTLGGQTLTANIVTMSVFGAILMYILSMLSLFRLRRAEAGLARPFRAPLYPYFPAFALFGALVCMATMIYYNPLIFGIFLALLALGYAWFLATARRRAESEAAVGATPGR</sequence>
<dbReference type="Gene3D" id="1.20.1740.10">
    <property type="entry name" value="Amino acid/polyamine transporter I"/>
    <property type="match status" value="1"/>
</dbReference>
<feature type="transmembrane region" description="Helical" evidence="6">
    <location>
        <begin position="233"/>
        <end position="253"/>
    </location>
</feature>
<dbReference type="PIRSF" id="PIRSF006060">
    <property type="entry name" value="AA_transporter"/>
    <property type="match status" value="1"/>
</dbReference>
<dbReference type="GO" id="GO:0022857">
    <property type="term" value="F:transmembrane transporter activity"/>
    <property type="evidence" value="ECO:0007669"/>
    <property type="project" value="InterPro"/>
</dbReference>
<dbReference type="GO" id="GO:0005886">
    <property type="term" value="C:plasma membrane"/>
    <property type="evidence" value="ECO:0007669"/>
    <property type="project" value="UniProtKB-SubCell"/>
</dbReference>
<dbReference type="PANTHER" id="PTHR42770:SF7">
    <property type="entry name" value="MEMBRANE PROTEIN"/>
    <property type="match status" value="1"/>
</dbReference>
<name>A0A2D0B570_9BURK</name>
<evidence type="ECO:0000256" key="4">
    <source>
        <dbReference type="ARBA" id="ARBA00022989"/>
    </source>
</evidence>
<feature type="transmembrane region" description="Helical" evidence="6">
    <location>
        <begin position="91"/>
        <end position="118"/>
    </location>
</feature>
<protein>
    <submittedName>
        <fullName evidence="7">Ethanolamine permease</fullName>
    </submittedName>
</protein>
<reference evidence="7 8" key="1">
    <citation type="submission" date="2017-06" db="EMBL/GenBank/DDBJ databases">
        <title>Herbaspirillum phytohormonus sp. nov., isolated from the root nodule of Robinia pseudoacacia in lead-zinc mine.</title>
        <authorList>
            <person name="Fan M."/>
            <person name="Lin Y."/>
        </authorList>
    </citation>
    <scope>NUCLEOTIDE SEQUENCE [LARGE SCALE GENOMIC DNA]</scope>
    <source>
        <strain evidence="7 8">HZ10</strain>
    </source>
</reference>
<dbReference type="InterPro" id="IPR050367">
    <property type="entry name" value="APC_superfamily"/>
</dbReference>
<comment type="subcellular location">
    <subcellularLocation>
        <location evidence="1">Cell membrane</location>
        <topology evidence="1">Multi-pass membrane protein</topology>
    </subcellularLocation>
</comment>
<comment type="caution">
    <text evidence="7">The sequence shown here is derived from an EMBL/GenBank/DDBJ whole genome shotgun (WGS) entry which is preliminary data.</text>
</comment>
<feature type="transmembrane region" description="Helical" evidence="6">
    <location>
        <begin position="283"/>
        <end position="306"/>
    </location>
</feature>
<proteinExistence type="predicted"/>
<dbReference type="InterPro" id="IPR004757">
    <property type="entry name" value="EtNH_permease"/>
</dbReference>
<feature type="transmembrane region" description="Helical" evidence="6">
    <location>
        <begin position="199"/>
        <end position="221"/>
    </location>
</feature>
<evidence type="ECO:0000256" key="5">
    <source>
        <dbReference type="ARBA" id="ARBA00023136"/>
    </source>
</evidence>
<keyword evidence="5 6" id="KW-0472">Membrane</keyword>
<dbReference type="EMBL" id="NJGU01000024">
    <property type="protein sequence ID" value="OWY26370.1"/>
    <property type="molecule type" value="Genomic_DNA"/>
</dbReference>
<evidence type="ECO:0000256" key="2">
    <source>
        <dbReference type="ARBA" id="ARBA00022475"/>
    </source>
</evidence>
<keyword evidence="3 6" id="KW-0812">Transmembrane</keyword>
<dbReference type="Proteomes" id="UP000197596">
    <property type="component" value="Unassembled WGS sequence"/>
</dbReference>
<dbReference type="PANTHER" id="PTHR42770">
    <property type="entry name" value="AMINO ACID TRANSPORTER-RELATED"/>
    <property type="match status" value="1"/>
</dbReference>
<feature type="transmembrane region" description="Helical" evidence="6">
    <location>
        <begin position="361"/>
        <end position="382"/>
    </location>
</feature>
<dbReference type="AlphaFoldDB" id="A0A2D0B570"/>
<evidence type="ECO:0000256" key="3">
    <source>
        <dbReference type="ARBA" id="ARBA00022692"/>
    </source>
</evidence>
<dbReference type="InterPro" id="IPR002293">
    <property type="entry name" value="AA/rel_permease1"/>
</dbReference>
<gene>
    <name evidence="7" type="primary">eat</name>
    <name evidence="7" type="ORF">CEJ42_24215</name>
</gene>
<feature type="transmembrane region" description="Helical" evidence="6">
    <location>
        <begin position="157"/>
        <end position="179"/>
    </location>
</feature>